<comment type="caution">
    <text evidence="1">The sequence shown here is derived from an EMBL/GenBank/DDBJ whole genome shotgun (WGS) entry which is preliminary data.</text>
</comment>
<dbReference type="AlphaFoldDB" id="X0TUT9"/>
<protein>
    <submittedName>
        <fullName evidence="1">Uncharacterized protein</fullName>
    </submittedName>
</protein>
<sequence length="90" mass="9964">MKRPTRPKGKRDKPLTYKKYSPTTAVIANVTNPVFKALDAFSGLLGKVPLPPLNGVRFVLKSKPLLKSKYSLKAFTLICAERAPINPKAR</sequence>
<accession>X0TUT9</accession>
<organism evidence="1">
    <name type="scientific">marine sediment metagenome</name>
    <dbReference type="NCBI Taxonomy" id="412755"/>
    <lineage>
        <taxon>unclassified sequences</taxon>
        <taxon>metagenomes</taxon>
        <taxon>ecological metagenomes</taxon>
    </lineage>
</organism>
<gene>
    <name evidence="1" type="ORF">S01H1_26436</name>
</gene>
<evidence type="ECO:0000313" key="1">
    <source>
        <dbReference type="EMBL" id="GAF96974.1"/>
    </source>
</evidence>
<name>X0TUT9_9ZZZZ</name>
<proteinExistence type="predicted"/>
<reference evidence="1" key="1">
    <citation type="journal article" date="2014" name="Front. Microbiol.">
        <title>High frequency of phylogenetically diverse reductive dehalogenase-homologous genes in deep subseafloor sedimentary metagenomes.</title>
        <authorList>
            <person name="Kawai M."/>
            <person name="Futagami T."/>
            <person name="Toyoda A."/>
            <person name="Takaki Y."/>
            <person name="Nishi S."/>
            <person name="Hori S."/>
            <person name="Arai W."/>
            <person name="Tsubouchi T."/>
            <person name="Morono Y."/>
            <person name="Uchiyama I."/>
            <person name="Ito T."/>
            <person name="Fujiyama A."/>
            <person name="Inagaki F."/>
            <person name="Takami H."/>
        </authorList>
    </citation>
    <scope>NUCLEOTIDE SEQUENCE</scope>
    <source>
        <strain evidence="1">Expedition CK06-06</strain>
    </source>
</reference>
<dbReference type="EMBL" id="BARS01016025">
    <property type="protein sequence ID" value="GAF96974.1"/>
    <property type="molecule type" value="Genomic_DNA"/>
</dbReference>